<sequence>MCSEKCGPCLRAGAIRRRAYDVRPPCRLTPRRERPAWRAWV</sequence>
<dbReference type="AlphaFoldDB" id="I8I049"/>
<evidence type="ECO:0000313" key="1">
    <source>
        <dbReference type="EMBL" id="EIT69331.1"/>
    </source>
</evidence>
<dbReference type="STRING" id="1172194.WQQ_29130"/>
<organism evidence="1 2">
    <name type="scientific">Hydrocarboniphaga effusa AP103</name>
    <dbReference type="NCBI Taxonomy" id="1172194"/>
    <lineage>
        <taxon>Bacteria</taxon>
        <taxon>Pseudomonadati</taxon>
        <taxon>Pseudomonadota</taxon>
        <taxon>Gammaproteobacteria</taxon>
        <taxon>Nevskiales</taxon>
        <taxon>Nevskiaceae</taxon>
        <taxon>Hydrocarboniphaga</taxon>
    </lineage>
</organism>
<keyword evidence="2" id="KW-1185">Reference proteome</keyword>
<dbReference type="Proteomes" id="UP000003704">
    <property type="component" value="Unassembled WGS sequence"/>
</dbReference>
<name>I8I049_9GAMM</name>
<dbReference type="EMBL" id="AKGD01000002">
    <property type="protein sequence ID" value="EIT69331.1"/>
    <property type="molecule type" value="Genomic_DNA"/>
</dbReference>
<reference evidence="1 2" key="1">
    <citation type="journal article" date="2012" name="J. Bacteriol.">
        <title>Genome Sequence of n-Alkane-Degrading Hydrocarboniphaga effusa Strain AP103T (ATCC BAA-332T).</title>
        <authorList>
            <person name="Chang H.K."/>
            <person name="Zylstra G.J."/>
            <person name="Chae J.C."/>
        </authorList>
    </citation>
    <scope>NUCLEOTIDE SEQUENCE [LARGE SCALE GENOMIC DNA]</scope>
    <source>
        <strain evidence="1 2">AP103</strain>
    </source>
</reference>
<comment type="caution">
    <text evidence="1">The sequence shown here is derived from an EMBL/GenBank/DDBJ whole genome shotgun (WGS) entry which is preliminary data.</text>
</comment>
<accession>I8I049</accession>
<gene>
    <name evidence="1" type="ORF">WQQ_29130</name>
</gene>
<proteinExistence type="predicted"/>
<evidence type="ECO:0000313" key="2">
    <source>
        <dbReference type="Proteomes" id="UP000003704"/>
    </source>
</evidence>
<protein>
    <submittedName>
        <fullName evidence="1">Uncharacterized protein</fullName>
    </submittedName>
</protein>